<keyword evidence="2" id="KW-1185">Reference proteome</keyword>
<organism evidence="1 2">
    <name type="scientific">Clostridium magnum DSM 2767</name>
    <dbReference type="NCBI Taxonomy" id="1121326"/>
    <lineage>
        <taxon>Bacteria</taxon>
        <taxon>Bacillati</taxon>
        <taxon>Bacillota</taxon>
        <taxon>Clostridia</taxon>
        <taxon>Eubacteriales</taxon>
        <taxon>Clostridiaceae</taxon>
        <taxon>Clostridium</taxon>
    </lineage>
</organism>
<dbReference type="RefSeq" id="WP_066624842.1">
    <property type="nucleotide sequence ID" value="NZ_FQXL01000060.1"/>
</dbReference>
<dbReference type="EMBL" id="LWAE01000003">
    <property type="protein sequence ID" value="KZL91706.1"/>
    <property type="molecule type" value="Genomic_DNA"/>
</dbReference>
<reference evidence="1 2" key="1">
    <citation type="submission" date="2016-04" db="EMBL/GenBank/DDBJ databases">
        <title>Genome sequence of Clostridium magnum DSM 2767.</title>
        <authorList>
            <person name="Poehlein A."/>
            <person name="Uhlig R."/>
            <person name="Fischer R."/>
            <person name="Bahl H."/>
            <person name="Daniel R."/>
        </authorList>
    </citation>
    <scope>NUCLEOTIDE SEQUENCE [LARGE SCALE GENOMIC DNA]</scope>
    <source>
        <strain evidence="1 2">DSM 2767</strain>
    </source>
</reference>
<dbReference type="PATRIC" id="fig|1121326.3.peg.3505"/>
<dbReference type="Proteomes" id="UP000076603">
    <property type="component" value="Unassembled WGS sequence"/>
</dbReference>
<name>A0A161XBN9_9CLOT</name>
<dbReference type="AlphaFoldDB" id="A0A161XBN9"/>
<dbReference type="OrthoDB" id="3034494at2"/>
<gene>
    <name evidence="1" type="ORF">CLMAG_34650</name>
</gene>
<protein>
    <submittedName>
        <fullName evidence="1">Uncharacterized protein</fullName>
    </submittedName>
</protein>
<comment type="caution">
    <text evidence="1">The sequence shown here is derived from an EMBL/GenBank/DDBJ whole genome shotgun (WGS) entry which is preliminary data.</text>
</comment>
<dbReference type="STRING" id="1121326.CLMAG_34650"/>
<evidence type="ECO:0000313" key="2">
    <source>
        <dbReference type="Proteomes" id="UP000076603"/>
    </source>
</evidence>
<proteinExistence type="predicted"/>
<accession>A0A161XBN9</accession>
<evidence type="ECO:0000313" key="1">
    <source>
        <dbReference type="EMBL" id="KZL91706.1"/>
    </source>
</evidence>
<sequence>MNILELEQIEQNLASGKITSDEAAKLIYTTNGQKPWMTKEWKNLRDKLIKDYCGQCGTTEGPFVLQHTWHPAEYQSHIDHYISVLLKKETENNPSINTVSQEELEQFIEKYGEPRASCPKCSSVNIKLKSSKDKSFTCNRCKNTFSNPATKLYVKGCRTDNDIKFRILIRKNKELRINIRKNNAEEIRKYAVLKGIEEHKRYMSCVDTVTFCKKCSYMWDKNKLRLCSMCGKRYHSFEYKCCINCRTENQK</sequence>